<name>Q74Z06_EREGS</name>
<dbReference type="AlphaFoldDB" id="Q74Z06"/>
<feature type="compositionally biased region" description="Low complexity" evidence="1">
    <location>
        <begin position="208"/>
        <end position="228"/>
    </location>
</feature>
<feature type="region of interest" description="Disordered" evidence="1">
    <location>
        <begin position="203"/>
        <end position="248"/>
    </location>
</feature>
<proteinExistence type="predicted"/>
<dbReference type="STRING" id="284811.Q74Z06"/>
<dbReference type="RefSeq" id="NP_987067.1">
    <property type="nucleotide sequence ID" value="NM_212129.1"/>
</dbReference>
<dbReference type="InterPro" id="IPR046468">
    <property type="entry name" value="Spt20-like_SEP"/>
</dbReference>
<evidence type="ECO:0000313" key="4">
    <source>
        <dbReference type="Proteomes" id="UP000000591"/>
    </source>
</evidence>
<keyword evidence="4" id="KW-1185">Reference proteome</keyword>
<dbReference type="OMA" id="YDHTNTV"/>
<dbReference type="PANTHER" id="PTHR13526:SF8">
    <property type="entry name" value="TRANSCRIPTION FACTOR SPT20 HOMOLOG"/>
    <property type="match status" value="1"/>
</dbReference>
<protein>
    <submittedName>
        <fullName evidence="3">AGR401Wp</fullName>
    </submittedName>
</protein>
<feature type="compositionally biased region" description="Low complexity" evidence="1">
    <location>
        <begin position="397"/>
        <end position="416"/>
    </location>
</feature>
<feature type="region of interest" description="Disordered" evidence="1">
    <location>
        <begin position="394"/>
        <end position="416"/>
    </location>
</feature>
<dbReference type="Proteomes" id="UP000000591">
    <property type="component" value="Chromosome VII"/>
</dbReference>
<dbReference type="eggNOG" id="ENOG502QS30">
    <property type="taxonomic scope" value="Eukaryota"/>
</dbReference>
<reference evidence="3 4" key="1">
    <citation type="journal article" date="2004" name="Science">
        <title>The Ashbya gossypii genome as a tool for mapping the ancient Saccharomyces cerevisiae genome.</title>
        <authorList>
            <person name="Dietrich F.S."/>
            <person name="Voegeli S."/>
            <person name="Brachat S."/>
            <person name="Lerch A."/>
            <person name="Gates K."/>
            <person name="Steiner S."/>
            <person name="Mohr C."/>
            <person name="Pohlmann R."/>
            <person name="Luedi P."/>
            <person name="Choi S."/>
            <person name="Wing R.A."/>
            <person name="Flavier A."/>
            <person name="Gaffney T.D."/>
            <person name="Philippsen P."/>
        </authorList>
    </citation>
    <scope>NUCLEOTIDE SEQUENCE [LARGE SCALE GENOMIC DNA]</scope>
    <source>
        <strain evidence="4">ATCC 10895 / CBS 109.51 / FGSC 9923 / NRRL Y-1056</strain>
    </source>
</reference>
<feature type="region of interest" description="Disordered" evidence="1">
    <location>
        <begin position="495"/>
        <end position="568"/>
    </location>
</feature>
<dbReference type="KEGG" id="ago:AGOS_AGR401W"/>
<feature type="domain" description="Spt20-like SEP" evidence="2">
    <location>
        <begin position="108"/>
        <end position="318"/>
    </location>
</feature>
<feature type="region of interest" description="Disordered" evidence="1">
    <location>
        <begin position="1"/>
        <end position="23"/>
    </location>
</feature>
<reference evidence="4" key="2">
    <citation type="journal article" date="2013" name="G3 (Bethesda)">
        <title>Genomes of Ashbya fungi isolated from insects reveal four mating-type loci, numerous translocations, lack of transposons, and distinct gene duplications.</title>
        <authorList>
            <person name="Dietrich F.S."/>
            <person name="Voegeli S."/>
            <person name="Kuo S."/>
            <person name="Philippsen P."/>
        </authorList>
    </citation>
    <scope>GENOME REANNOTATION</scope>
    <source>
        <strain evidence="4">ATCC 10895 / CBS 109.51 / FGSC 9923 / NRRL Y-1056</strain>
    </source>
</reference>
<dbReference type="GO" id="GO:0000124">
    <property type="term" value="C:SAGA complex"/>
    <property type="evidence" value="ECO:0000318"/>
    <property type="project" value="GO_Central"/>
</dbReference>
<evidence type="ECO:0000259" key="2">
    <source>
        <dbReference type="Pfam" id="PF12090"/>
    </source>
</evidence>
<gene>
    <name evidence="3" type="ORF">AGOS_AGR401W</name>
</gene>
<evidence type="ECO:0000256" key="1">
    <source>
        <dbReference type="SAM" id="MobiDB-lite"/>
    </source>
</evidence>
<evidence type="ECO:0000313" key="3">
    <source>
        <dbReference type="EMBL" id="AAS54891.1"/>
    </source>
</evidence>
<accession>Q74Z06</accession>
<dbReference type="OrthoDB" id="1932706at2759"/>
<dbReference type="Pfam" id="PF12090">
    <property type="entry name" value="Spt20_SEP"/>
    <property type="match status" value="1"/>
</dbReference>
<dbReference type="HOGENOM" id="CLU_431618_0_0_1"/>
<organism evidence="3 4">
    <name type="scientific">Eremothecium gossypii (strain ATCC 10895 / CBS 109.51 / FGSC 9923 / NRRL Y-1056)</name>
    <name type="common">Yeast</name>
    <name type="synonym">Ashbya gossypii</name>
    <dbReference type="NCBI Taxonomy" id="284811"/>
    <lineage>
        <taxon>Eukaryota</taxon>
        <taxon>Fungi</taxon>
        <taxon>Dikarya</taxon>
        <taxon>Ascomycota</taxon>
        <taxon>Saccharomycotina</taxon>
        <taxon>Saccharomycetes</taxon>
        <taxon>Saccharomycetales</taxon>
        <taxon>Saccharomycetaceae</taxon>
        <taxon>Eremothecium</taxon>
    </lineage>
</organism>
<dbReference type="EMBL" id="AE016820">
    <property type="protein sequence ID" value="AAS54891.1"/>
    <property type="molecule type" value="Genomic_DNA"/>
</dbReference>
<dbReference type="GO" id="GO:0006357">
    <property type="term" value="P:regulation of transcription by RNA polymerase II"/>
    <property type="evidence" value="ECO:0000318"/>
    <property type="project" value="GO_Central"/>
</dbReference>
<dbReference type="PANTHER" id="PTHR13526">
    <property type="entry name" value="TRANSCRIPTION FACTOR SPT20 HOMOLOG"/>
    <property type="match status" value="1"/>
</dbReference>
<dbReference type="GeneID" id="4623371"/>
<sequence length="568" mass="61451">MNTNASLGIPVNSRAGSGGMQAGQRAASSIGGAAAGGAGATAQQSTLAAAAASQHQQRLLLQQRMRQQQAQQQNFEHQIFQLLMTLNRKPKRLYQFTEDTDAILRKYEQFKPSFEFHIYENNYKICAPANARLQQHQRTPGTNDGLILNKSNETLKEFLEYVARGIIPEAIVEVLRDCNVQFYEGCLILQVYDHTNTVDVKQPQGAGAKTDQPAKAGAAAGAAAADQGPPEEHKLGGSSKDATGKERVTTLKRPRMYRTLLRPNDLTRYYDMLSWADHTRFSDSVYQQLEAEILAITKRNLRLDTHLNPFEHADKLTDDEFLQPHWDEEQGRMAHPHRPLSTASLTRGAVGHIEQHEELPQHTSAYEQMMLIMSGRTTTTTTATLAASLAKRAEMMGTSSSTKTGGSTGSGSSASGTNSVAAAAVAAAAVVGSGANNENNQFSRLKFVEQFRLNKEKKKQQALNANLAPPGYNHRISMSTPLTTQPVKQQAGAMLQNVGPGGMGMGSAHTAPSEANGKRAGTADSDDKSKPKRQRKPTKKADGAAVPKKRVTKKQQAAAAATLSNPGV</sequence>
<dbReference type="GO" id="GO:0003712">
    <property type="term" value="F:transcription coregulator activity"/>
    <property type="evidence" value="ECO:0000318"/>
    <property type="project" value="GO_Central"/>
</dbReference>
<dbReference type="InParanoid" id="Q74Z06"/>
<dbReference type="FunCoup" id="Q74Z06">
    <property type="interactions" value="453"/>
</dbReference>
<dbReference type="InterPro" id="IPR021950">
    <property type="entry name" value="Spt20"/>
</dbReference>